<evidence type="ECO:0000256" key="2">
    <source>
        <dbReference type="ARBA" id="ARBA00022692"/>
    </source>
</evidence>
<dbReference type="Proteomes" id="UP000234254">
    <property type="component" value="Unassembled WGS sequence"/>
</dbReference>
<gene>
    <name evidence="7" type="ORF">P168DRAFT_310507</name>
</gene>
<evidence type="ECO:0000256" key="4">
    <source>
        <dbReference type="ARBA" id="ARBA00023136"/>
    </source>
</evidence>
<feature type="domain" description="Inositolphosphotransferase Aur1/Ipt1" evidence="6">
    <location>
        <begin position="48"/>
        <end position="228"/>
    </location>
</feature>
<sequence>MVLVTDVLGTVPVPHGSLLMIYQGLRAVSARLIAGNKPIFDIAERHAHQILALEHTLHVDVELSVQRFVLERTPWLMPLLARVYYSHIVIGVLFLVYSYTLYPRDKYQSIRRALALENIIAFTLLTLWRCAPPRLLPEEDGFIDILHSSRSGSAWTQNKFQLTIAAMPSLHFGNSVLIALCLWRFSPHWYIRAVAPMWPVMMGLTIIATANHFLLDALVGAGVTLTAYRFNAAMLYLLPVERVLFWLLRIEKPTAPTSRPPNPEHCSPPYFISKSAAHAKHVLD</sequence>
<keyword evidence="2 5" id="KW-0812">Transmembrane</keyword>
<dbReference type="RefSeq" id="XP_024693652.1">
    <property type="nucleotide sequence ID" value="XM_024839404.1"/>
</dbReference>
<dbReference type="OrthoDB" id="2566866at2759"/>
<feature type="transmembrane region" description="Helical" evidence="5">
    <location>
        <begin position="195"/>
        <end position="215"/>
    </location>
</feature>
<comment type="subcellular location">
    <subcellularLocation>
        <location evidence="1">Membrane</location>
        <topology evidence="1">Multi-pass membrane protein</topology>
    </subcellularLocation>
</comment>
<keyword evidence="8" id="KW-1185">Reference proteome</keyword>
<keyword evidence="4 5" id="KW-0472">Membrane</keyword>
<evidence type="ECO:0000256" key="3">
    <source>
        <dbReference type="ARBA" id="ARBA00022989"/>
    </source>
</evidence>
<feature type="transmembrane region" description="Helical" evidence="5">
    <location>
        <begin position="84"/>
        <end position="102"/>
    </location>
</feature>
<evidence type="ECO:0000313" key="7">
    <source>
        <dbReference type="EMBL" id="PKY05058.1"/>
    </source>
</evidence>
<name>A0A2I1D5B7_ASPC2</name>
<evidence type="ECO:0000259" key="6">
    <source>
        <dbReference type="Pfam" id="PF14378"/>
    </source>
</evidence>
<dbReference type="InterPro" id="IPR026841">
    <property type="entry name" value="Aur1/Ipt1"/>
</dbReference>
<dbReference type="Pfam" id="PF14378">
    <property type="entry name" value="PAP2_3"/>
    <property type="match status" value="1"/>
</dbReference>
<dbReference type="VEuPathDB" id="FungiDB:P168DRAFT_310507"/>
<reference evidence="7" key="1">
    <citation type="submission" date="2016-12" db="EMBL/GenBank/DDBJ databases">
        <title>The genomes of Aspergillus section Nigri reveals drivers in fungal speciation.</title>
        <authorList>
            <consortium name="DOE Joint Genome Institute"/>
            <person name="Vesth T.C."/>
            <person name="Nybo J."/>
            <person name="Theobald S."/>
            <person name="Brandl J."/>
            <person name="Frisvad J.C."/>
            <person name="Nielsen K.F."/>
            <person name="Lyhne E.K."/>
            <person name="Kogle M.E."/>
            <person name="Kuo A."/>
            <person name="Riley R."/>
            <person name="Clum A."/>
            <person name="Nolan M."/>
            <person name="Lipzen A."/>
            <person name="Salamov A."/>
            <person name="Henrissat B."/>
            <person name="Wiebenga A."/>
            <person name="De vries R.P."/>
            <person name="Grigoriev I.V."/>
            <person name="Mortensen U.H."/>
            <person name="Andersen M.R."/>
            <person name="Baker S.E."/>
        </authorList>
    </citation>
    <scope>NUCLEOTIDE SEQUENCE</scope>
    <source>
        <strain evidence="7">IBT 28561</strain>
    </source>
</reference>
<comment type="caution">
    <text evidence="7">The sequence shown here is derived from an EMBL/GenBank/DDBJ whole genome shotgun (WGS) entry which is preliminary data.</text>
</comment>
<dbReference type="EMBL" id="MSFM01000005">
    <property type="protein sequence ID" value="PKY05058.1"/>
    <property type="molecule type" value="Genomic_DNA"/>
</dbReference>
<dbReference type="AlphaFoldDB" id="A0A2I1D5B7"/>
<proteinExistence type="predicted"/>
<dbReference type="CDD" id="cd03386">
    <property type="entry name" value="PAP2_Aur1_like"/>
    <property type="match status" value="1"/>
</dbReference>
<evidence type="ECO:0000313" key="8">
    <source>
        <dbReference type="Proteomes" id="UP000234254"/>
    </source>
</evidence>
<evidence type="ECO:0000256" key="5">
    <source>
        <dbReference type="SAM" id="Phobius"/>
    </source>
</evidence>
<feature type="transmembrane region" description="Helical" evidence="5">
    <location>
        <begin position="160"/>
        <end position="183"/>
    </location>
</feature>
<accession>A0A2I1D5B7</accession>
<keyword evidence="3 5" id="KW-1133">Transmembrane helix</keyword>
<dbReference type="PANTHER" id="PTHR31310:SF16">
    <property type="entry name" value="INOSITOLPHOSPHOTRANSFERASE AUR1_IPT1 DOMAIN-CONTAINING PROTEIN"/>
    <property type="match status" value="1"/>
</dbReference>
<dbReference type="PANTHER" id="PTHR31310">
    <property type="match status" value="1"/>
</dbReference>
<dbReference type="InterPro" id="IPR052185">
    <property type="entry name" value="IPC_Synthase-Related"/>
</dbReference>
<dbReference type="GO" id="GO:0016020">
    <property type="term" value="C:membrane"/>
    <property type="evidence" value="ECO:0007669"/>
    <property type="project" value="UniProtKB-SubCell"/>
</dbReference>
<protein>
    <recommendedName>
        <fullName evidence="6">Inositolphosphotransferase Aur1/Ipt1 domain-containing protein</fullName>
    </recommendedName>
</protein>
<organism evidence="7 8">
    <name type="scientific">Aspergillus campestris (strain IBT 28561)</name>
    <dbReference type="NCBI Taxonomy" id="1392248"/>
    <lineage>
        <taxon>Eukaryota</taxon>
        <taxon>Fungi</taxon>
        <taxon>Dikarya</taxon>
        <taxon>Ascomycota</taxon>
        <taxon>Pezizomycotina</taxon>
        <taxon>Eurotiomycetes</taxon>
        <taxon>Eurotiomycetidae</taxon>
        <taxon>Eurotiales</taxon>
        <taxon>Aspergillaceae</taxon>
        <taxon>Aspergillus</taxon>
        <taxon>Aspergillus subgen. Circumdati</taxon>
    </lineage>
</organism>
<dbReference type="GeneID" id="36546928"/>
<evidence type="ECO:0000256" key="1">
    <source>
        <dbReference type="ARBA" id="ARBA00004141"/>
    </source>
</evidence>